<dbReference type="EMBL" id="JOJR01000065">
    <property type="protein sequence ID" value="RCN47237.1"/>
    <property type="molecule type" value="Genomic_DNA"/>
</dbReference>
<gene>
    <name evidence="1" type="ORF">ANCCAN_06679</name>
</gene>
<protein>
    <submittedName>
        <fullName evidence="1">Uncharacterized protein</fullName>
    </submittedName>
</protein>
<sequence length="143" mass="16181">MRGTTIQFVLKKKLLACLTTTSKRELVSMELKGSTSFSEKFHLHSRNMHRGRPVADSHNPSNSQRIWCFVLGMLSYPAISMEALLHGWQARNTMLNLGICSNTHSRSNAFLLQSNCATAEKTEELSMVFFSSATHSYFGYQRT</sequence>
<evidence type="ECO:0000313" key="1">
    <source>
        <dbReference type="EMBL" id="RCN47237.1"/>
    </source>
</evidence>
<comment type="caution">
    <text evidence="1">The sequence shown here is derived from an EMBL/GenBank/DDBJ whole genome shotgun (WGS) entry which is preliminary data.</text>
</comment>
<reference evidence="1 2" key="1">
    <citation type="submission" date="2014-10" db="EMBL/GenBank/DDBJ databases">
        <title>Draft genome of the hookworm Ancylostoma caninum.</title>
        <authorList>
            <person name="Mitreva M."/>
        </authorList>
    </citation>
    <scope>NUCLEOTIDE SEQUENCE [LARGE SCALE GENOMIC DNA]</scope>
    <source>
        <strain evidence="1 2">Baltimore</strain>
    </source>
</reference>
<dbReference type="AlphaFoldDB" id="A0A368GW84"/>
<keyword evidence="2" id="KW-1185">Reference proteome</keyword>
<organism evidence="1 2">
    <name type="scientific">Ancylostoma caninum</name>
    <name type="common">Dog hookworm</name>
    <dbReference type="NCBI Taxonomy" id="29170"/>
    <lineage>
        <taxon>Eukaryota</taxon>
        <taxon>Metazoa</taxon>
        <taxon>Ecdysozoa</taxon>
        <taxon>Nematoda</taxon>
        <taxon>Chromadorea</taxon>
        <taxon>Rhabditida</taxon>
        <taxon>Rhabditina</taxon>
        <taxon>Rhabditomorpha</taxon>
        <taxon>Strongyloidea</taxon>
        <taxon>Ancylostomatidae</taxon>
        <taxon>Ancylostomatinae</taxon>
        <taxon>Ancylostoma</taxon>
    </lineage>
</organism>
<proteinExistence type="predicted"/>
<accession>A0A368GW84</accession>
<dbReference type="Proteomes" id="UP000252519">
    <property type="component" value="Unassembled WGS sequence"/>
</dbReference>
<evidence type="ECO:0000313" key="2">
    <source>
        <dbReference type="Proteomes" id="UP000252519"/>
    </source>
</evidence>
<name>A0A368GW84_ANCCA</name>